<gene>
    <name evidence="4" type="ORF">CC78DRAFT_584324</name>
</gene>
<accession>A0A9P4N3N2</accession>
<feature type="repeat" description="WD" evidence="3">
    <location>
        <begin position="310"/>
        <end position="343"/>
    </location>
</feature>
<comment type="caution">
    <text evidence="4">The sequence shown here is derived from an EMBL/GenBank/DDBJ whole genome shotgun (WGS) entry which is preliminary data.</text>
</comment>
<dbReference type="SMART" id="SM00320">
    <property type="entry name" value="WD40"/>
    <property type="match status" value="4"/>
</dbReference>
<protein>
    <submittedName>
        <fullName evidence="4">WD40 repeat-like protein</fullName>
    </submittedName>
</protein>
<organism evidence="4 5">
    <name type="scientific">Lojkania enalia</name>
    <dbReference type="NCBI Taxonomy" id="147567"/>
    <lineage>
        <taxon>Eukaryota</taxon>
        <taxon>Fungi</taxon>
        <taxon>Dikarya</taxon>
        <taxon>Ascomycota</taxon>
        <taxon>Pezizomycotina</taxon>
        <taxon>Dothideomycetes</taxon>
        <taxon>Pleosporomycetidae</taxon>
        <taxon>Pleosporales</taxon>
        <taxon>Pleosporales incertae sedis</taxon>
        <taxon>Lojkania</taxon>
    </lineage>
</organism>
<evidence type="ECO:0000256" key="1">
    <source>
        <dbReference type="ARBA" id="ARBA00022574"/>
    </source>
</evidence>
<dbReference type="PANTHER" id="PTHR19848:SF8">
    <property type="entry name" value="F-BOX AND WD REPEAT DOMAIN CONTAINING 7"/>
    <property type="match status" value="1"/>
</dbReference>
<proteinExistence type="predicted"/>
<dbReference type="PROSITE" id="PS00678">
    <property type="entry name" value="WD_REPEATS_1"/>
    <property type="match status" value="3"/>
</dbReference>
<evidence type="ECO:0000313" key="4">
    <source>
        <dbReference type="EMBL" id="KAF2260939.1"/>
    </source>
</evidence>
<dbReference type="Pfam" id="PF00400">
    <property type="entry name" value="WD40"/>
    <property type="match status" value="4"/>
</dbReference>
<dbReference type="EMBL" id="ML986669">
    <property type="protein sequence ID" value="KAF2260939.1"/>
    <property type="molecule type" value="Genomic_DNA"/>
</dbReference>
<feature type="repeat" description="WD" evidence="3">
    <location>
        <begin position="185"/>
        <end position="226"/>
    </location>
</feature>
<dbReference type="InterPro" id="IPR001632">
    <property type="entry name" value="WD40_G-protein_beta-like"/>
</dbReference>
<dbReference type="PRINTS" id="PR00320">
    <property type="entry name" value="GPROTEINBRPT"/>
</dbReference>
<dbReference type="InterPro" id="IPR020472">
    <property type="entry name" value="WD40_PAC1"/>
</dbReference>
<dbReference type="AlphaFoldDB" id="A0A9P4N3N2"/>
<dbReference type="InterPro" id="IPR001680">
    <property type="entry name" value="WD40_rpt"/>
</dbReference>
<evidence type="ECO:0000256" key="3">
    <source>
        <dbReference type="PROSITE-ProRule" id="PRU00221"/>
    </source>
</evidence>
<dbReference type="PRINTS" id="PR00319">
    <property type="entry name" value="GPROTEINB"/>
</dbReference>
<dbReference type="OrthoDB" id="538223at2759"/>
<dbReference type="PROSITE" id="PS50294">
    <property type="entry name" value="WD_REPEATS_REGION"/>
    <property type="match status" value="4"/>
</dbReference>
<evidence type="ECO:0000256" key="2">
    <source>
        <dbReference type="ARBA" id="ARBA00022737"/>
    </source>
</evidence>
<keyword evidence="5" id="KW-1185">Reference proteome</keyword>
<dbReference type="InterPro" id="IPR015943">
    <property type="entry name" value="WD40/YVTN_repeat-like_dom_sf"/>
</dbReference>
<name>A0A9P4N3N2_9PLEO</name>
<dbReference type="SUPFAM" id="SSF50978">
    <property type="entry name" value="WD40 repeat-like"/>
    <property type="match status" value="1"/>
</dbReference>
<reference evidence="5" key="1">
    <citation type="journal article" date="2020" name="Stud. Mycol.">
        <title>101 Dothideomycetes genomes: A test case for predicting lifestyles and emergence of pathogens.</title>
        <authorList>
            <person name="Haridas S."/>
            <person name="Albert R."/>
            <person name="Binder M."/>
            <person name="Bloem J."/>
            <person name="LaButti K."/>
            <person name="Salamov A."/>
            <person name="Andreopoulos B."/>
            <person name="Baker S."/>
            <person name="Barry K."/>
            <person name="Bills G."/>
            <person name="Bluhm B."/>
            <person name="Cannon C."/>
            <person name="Castanera R."/>
            <person name="Culley D."/>
            <person name="Daum C."/>
            <person name="Ezra D."/>
            <person name="Gonzalez J."/>
            <person name="Henrissat B."/>
            <person name="Kuo A."/>
            <person name="Liang C."/>
            <person name="Lipzen A."/>
            <person name="Lutzoni F."/>
            <person name="Magnuson J."/>
            <person name="Mondo S."/>
            <person name="Nolan M."/>
            <person name="Ohm R."/>
            <person name="Pangilinan J."/>
            <person name="Park H.-J."/>
            <person name="Ramirez L."/>
            <person name="Alfaro M."/>
            <person name="Sun H."/>
            <person name="Tritt A."/>
            <person name="Yoshinaga Y."/>
            <person name="Zwiers L.-H."/>
            <person name="Turgeon B."/>
            <person name="Goodwin S."/>
            <person name="Spatafora J."/>
            <person name="Crous P."/>
            <person name="Grigoriev I."/>
        </authorList>
    </citation>
    <scope>NUCLEOTIDE SEQUENCE [LARGE SCALE GENOMIC DNA]</scope>
    <source>
        <strain evidence="5">CBS 304.66</strain>
    </source>
</reference>
<dbReference type="InterPro" id="IPR036322">
    <property type="entry name" value="WD40_repeat_dom_sf"/>
</dbReference>
<dbReference type="CDD" id="cd00200">
    <property type="entry name" value="WD40"/>
    <property type="match status" value="1"/>
</dbReference>
<sequence length="443" mass="49845">MRKMLKRNIYGLDDPGAGVPKVPSEKLARFLPAGLQYACTYWVDHLQYSEYQLCPGSRADDFLYEHLLRWVEALCWMGQSTKTIQLVIRLKLKARSYDNANLYEFLHDANYILSHNKFLLEEAPLQIYCSSLAFAPRENIVRRYFEEMLDWMKTLPWSERQSHRARALERHHGSDATTNTSILELQGHTDSVYAVTFSPDSKLVASASYDRTVRIWDATAGTAMQTLKGHSSWVYAVAFAPDGKLLASGSGDRTVRIWDIVTGSSTQTLSGHANSVLAVTFSPDGHRVISASRDKKVRIWDIVTRADPQLLESNSAVHAVAFSPDSKLVASALNDDTIRIWEVTPDAIPQVAQITKNWSTSSLAFSMDSSYLETDQGALIVDNRLQLPYSSEVKVAFVKDGWIGLGDMNLIWLSPEYRPSCLAFRDNFLALGLRSVLEKVIRL</sequence>
<keyword evidence="1 3" id="KW-0853">WD repeat</keyword>
<dbReference type="Proteomes" id="UP000800093">
    <property type="component" value="Unassembled WGS sequence"/>
</dbReference>
<dbReference type="Gene3D" id="2.130.10.10">
    <property type="entry name" value="YVTN repeat-like/Quinoprotein amine dehydrogenase"/>
    <property type="match status" value="3"/>
</dbReference>
<keyword evidence="2" id="KW-0677">Repeat</keyword>
<evidence type="ECO:0000313" key="5">
    <source>
        <dbReference type="Proteomes" id="UP000800093"/>
    </source>
</evidence>
<dbReference type="InterPro" id="IPR019775">
    <property type="entry name" value="WD40_repeat_CS"/>
</dbReference>
<feature type="repeat" description="WD" evidence="3">
    <location>
        <begin position="227"/>
        <end position="268"/>
    </location>
</feature>
<dbReference type="PANTHER" id="PTHR19848">
    <property type="entry name" value="WD40 REPEAT PROTEIN"/>
    <property type="match status" value="1"/>
</dbReference>
<dbReference type="PROSITE" id="PS50082">
    <property type="entry name" value="WD_REPEATS_2"/>
    <property type="match status" value="4"/>
</dbReference>
<feature type="repeat" description="WD" evidence="3">
    <location>
        <begin position="269"/>
        <end position="302"/>
    </location>
</feature>